<evidence type="ECO:0000313" key="3">
    <source>
        <dbReference type="EMBL" id="MBA2113517.1"/>
    </source>
</evidence>
<keyword evidence="4" id="KW-1185">Reference proteome</keyword>
<proteinExistence type="predicted"/>
<evidence type="ECO:0000256" key="1">
    <source>
        <dbReference type="SAM" id="MobiDB-lite"/>
    </source>
</evidence>
<dbReference type="RefSeq" id="WP_207394982.1">
    <property type="nucleotide sequence ID" value="NZ_JABRWO010000001.1"/>
</dbReference>
<keyword evidence="2" id="KW-0812">Transmembrane</keyword>
<feature type="compositionally biased region" description="Acidic residues" evidence="1">
    <location>
        <begin position="279"/>
        <end position="298"/>
    </location>
</feature>
<dbReference type="Proteomes" id="UP000551616">
    <property type="component" value="Unassembled WGS sequence"/>
</dbReference>
<comment type="caution">
    <text evidence="3">The sequence shown here is derived from an EMBL/GenBank/DDBJ whole genome shotgun (WGS) entry which is preliminary data.</text>
</comment>
<evidence type="ECO:0000256" key="2">
    <source>
        <dbReference type="SAM" id="Phobius"/>
    </source>
</evidence>
<accession>A0A7V8V240</accession>
<organism evidence="3 4">
    <name type="scientific">Bremerella alba</name>
    <dbReference type="NCBI Taxonomy" id="980252"/>
    <lineage>
        <taxon>Bacteria</taxon>
        <taxon>Pseudomonadati</taxon>
        <taxon>Planctomycetota</taxon>
        <taxon>Planctomycetia</taxon>
        <taxon>Pirellulales</taxon>
        <taxon>Pirellulaceae</taxon>
        <taxon>Bremerella</taxon>
    </lineage>
</organism>
<gene>
    <name evidence="3" type="ORF">HOV93_06660</name>
</gene>
<feature type="region of interest" description="Disordered" evidence="1">
    <location>
        <begin position="262"/>
        <end position="298"/>
    </location>
</feature>
<dbReference type="EMBL" id="JABRWO010000001">
    <property type="protein sequence ID" value="MBA2113517.1"/>
    <property type="molecule type" value="Genomic_DNA"/>
</dbReference>
<evidence type="ECO:0000313" key="4">
    <source>
        <dbReference type="Proteomes" id="UP000551616"/>
    </source>
</evidence>
<sequence>MSPAPRNSAPAPPANQTTLRVFIVVLILLVVLVIGGTIVLGTSSHSGEQFSPDGFQRRTFSYYEAFGTRLTATDYFNNTGNLELNLVTNKWITASGKKPKDKDWVTVRLLTQGTIYKSDAAILIAYLDMSQANGAINLNRWSKANPGYAAVMWPEIQKAAQGNMYILIPDILHHMLDLSRQKNNPLPQTWLEQEDQTGPPHDDLTQTEKDAGEAQQKTIGQQSLDAFLTELYLTAGKAAQDSEQTARARFCYEQVLRLAPETKEAQQQLDKLPATEKEEPAEEEASEDEDSSEDTPEK</sequence>
<keyword evidence="2" id="KW-0472">Membrane</keyword>
<keyword evidence="2" id="KW-1133">Transmembrane helix</keyword>
<reference evidence="3 4" key="1">
    <citation type="submission" date="2020-05" db="EMBL/GenBank/DDBJ databases">
        <title>Bremerella alba sp. nov., a novel planctomycete isolated from the surface of the macroalga Fucus spiralis.</title>
        <authorList>
            <person name="Godinho O."/>
            <person name="Botelho R."/>
            <person name="Albuquerque L."/>
            <person name="Wiegand S."/>
            <person name="Da Costa M.S."/>
            <person name="Lobo-Da-Cunha A."/>
            <person name="Jogler C."/>
            <person name="Lage O.M."/>
        </authorList>
    </citation>
    <scope>NUCLEOTIDE SEQUENCE [LARGE SCALE GENOMIC DNA]</scope>
    <source>
        <strain evidence="3 4">FF15</strain>
    </source>
</reference>
<protein>
    <submittedName>
        <fullName evidence="3">Uncharacterized protein</fullName>
    </submittedName>
</protein>
<dbReference type="AlphaFoldDB" id="A0A7V8V240"/>
<feature type="region of interest" description="Disordered" evidence="1">
    <location>
        <begin position="190"/>
        <end position="217"/>
    </location>
</feature>
<feature type="compositionally biased region" description="Basic and acidic residues" evidence="1">
    <location>
        <begin position="200"/>
        <end position="212"/>
    </location>
</feature>
<name>A0A7V8V240_9BACT</name>
<feature type="transmembrane region" description="Helical" evidence="2">
    <location>
        <begin position="21"/>
        <end position="41"/>
    </location>
</feature>